<feature type="transmembrane region" description="Helical" evidence="1">
    <location>
        <begin position="55"/>
        <end position="73"/>
    </location>
</feature>
<keyword evidence="3" id="KW-1185">Reference proteome</keyword>
<name>A0AAE0LTV0_9PEZI</name>
<dbReference type="RefSeq" id="XP_062660113.1">
    <property type="nucleotide sequence ID" value="XM_062797714.1"/>
</dbReference>
<gene>
    <name evidence="2" type="ORF">B0H64DRAFT_105337</name>
</gene>
<sequence>MAHRPKWRARSTRLALRRWAPSFQGYLTYAFVSFFLSVGLLRVGSDPWKKGRRLVRLHILFFCFRFSWISYYGSL</sequence>
<dbReference type="GeneID" id="87834662"/>
<evidence type="ECO:0000313" key="2">
    <source>
        <dbReference type="EMBL" id="KAK3296599.1"/>
    </source>
</evidence>
<protein>
    <submittedName>
        <fullName evidence="2">Uncharacterized protein</fullName>
    </submittedName>
</protein>
<organism evidence="2 3">
    <name type="scientific">Chaetomium fimeti</name>
    <dbReference type="NCBI Taxonomy" id="1854472"/>
    <lineage>
        <taxon>Eukaryota</taxon>
        <taxon>Fungi</taxon>
        <taxon>Dikarya</taxon>
        <taxon>Ascomycota</taxon>
        <taxon>Pezizomycotina</taxon>
        <taxon>Sordariomycetes</taxon>
        <taxon>Sordariomycetidae</taxon>
        <taxon>Sordariales</taxon>
        <taxon>Chaetomiaceae</taxon>
        <taxon>Chaetomium</taxon>
    </lineage>
</organism>
<keyword evidence="1" id="KW-0812">Transmembrane</keyword>
<proteinExistence type="predicted"/>
<dbReference type="EMBL" id="JAUEPN010000003">
    <property type="protein sequence ID" value="KAK3296599.1"/>
    <property type="molecule type" value="Genomic_DNA"/>
</dbReference>
<evidence type="ECO:0000256" key="1">
    <source>
        <dbReference type="SAM" id="Phobius"/>
    </source>
</evidence>
<keyword evidence="1" id="KW-1133">Transmembrane helix</keyword>
<reference evidence="2" key="1">
    <citation type="journal article" date="2023" name="Mol. Phylogenet. Evol.">
        <title>Genome-scale phylogeny and comparative genomics of the fungal order Sordariales.</title>
        <authorList>
            <person name="Hensen N."/>
            <person name="Bonometti L."/>
            <person name="Westerberg I."/>
            <person name="Brannstrom I.O."/>
            <person name="Guillou S."/>
            <person name="Cros-Aarteil S."/>
            <person name="Calhoun S."/>
            <person name="Haridas S."/>
            <person name="Kuo A."/>
            <person name="Mondo S."/>
            <person name="Pangilinan J."/>
            <person name="Riley R."/>
            <person name="LaButti K."/>
            <person name="Andreopoulos B."/>
            <person name="Lipzen A."/>
            <person name="Chen C."/>
            <person name="Yan M."/>
            <person name="Daum C."/>
            <person name="Ng V."/>
            <person name="Clum A."/>
            <person name="Steindorff A."/>
            <person name="Ohm R.A."/>
            <person name="Martin F."/>
            <person name="Silar P."/>
            <person name="Natvig D.O."/>
            <person name="Lalanne C."/>
            <person name="Gautier V."/>
            <person name="Ament-Velasquez S.L."/>
            <person name="Kruys A."/>
            <person name="Hutchinson M.I."/>
            <person name="Powell A.J."/>
            <person name="Barry K."/>
            <person name="Miller A.N."/>
            <person name="Grigoriev I.V."/>
            <person name="Debuchy R."/>
            <person name="Gladieux P."/>
            <person name="Hiltunen Thoren M."/>
            <person name="Johannesson H."/>
        </authorList>
    </citation>
    <scope>NUCLEOTIDE SEQUENCE</scope>
    <source>
        <strain evidence="2">CBS 168.71</strain>
    </source>
</reference>
<feature type="transmembrane region" description="Helical" evidence="1">
    <location>
        <begin position="26"/>
        <end position="43"/>
    </location>
</feature>
<dbReference type="AlphaFoldDB" id="A0AAE0LTV0"/>
<keyword evidence="1" id="KW-0472">Membrane</keyword>
<accession>A0AAE0LTV0</accession>
<evidence type="ECO:0000313" key="3">
    <source>
        <dbReference type="Proteomes" id="UP001278766"/>
    </source>
</evidence>
<reference evidence="2" key="2">
    <citation type="submission" date="2023-06" db="EMBL/GenBank/DDBJ databases">
        <authorList>
            <consortium name="Lawrence Berkeley National Laboratory"/>
            <person name="Haridas S."/>
            <person name="Hensen N."/>
            <person name="Bonometti L."/>
            <person name="Westerberg I."/>
            <person name="Brannstrom I.O."/>
            <person name="Guillou S."/>
            <person name="Cros-Aarteil S."/>
            <person name="Calhoun S."/>
            <person name="Kuo A."/>
            <person name="Mondo S."/>
            <person name="Pangilinan J."/>
            <person name="Riley R."/>
            <person name="Labutti K."/>
            <person name="Andreopoulos B."/>
            <person name="Lipzen A."/>
            <person name="Chen C."/>
            <person name="Yanf M."/>
            <person name="Daum C."/>
            <person name="Ng V."/>
            <person name="Clum A."/>
            <person name="Steindorff A."/>
            <person name="Ohm R."/>
            <person name="Martin F."/>
            <person name="Silar P."/>
            <person name="Natvig D."/>
            <person name="Lalanne C."/>
            <person name="Gautier V."/>
            <person name="Ament-Velasquez S.L."/>
            <person name="Kruys A."/>
            <person name="Hutchinson M.I."/>
            <person name="Powell A.J."/>
            <person name="Barry K."/>
            <person name="Miller A.N."/>
            <person name="Grigoriev I.V."/>
            <person name="Debuchy R."/>
            <person name="Gladieux P."/>
            <person name="Thoren M.H."/>
            <person name="Johannesson H."/>
        </authorList>
    </citation>
    <scope>NUCLEOTIDE SEQUENCE</scope>
    <source>
        <strain evidence="2">CBS 168.71</strain>
    </source>
</reference>
<dbReference type="Proteomes" id="UP001278766">
    <property type="component" value="Unassembled WGS sequence"/>
</dbReference>
<comment type="caution">
    <text evidence="2">The sequence shown here is derived from an EMBL/GenBank/DDBJ whole genome shotgun (WGS) entry which is preliminary data.</text>
</comment>